<evidence type="ECO:0008006" key="4">
    <source>
        <dbReference type="Google" id="ProtNLM"/>
    </source>
</evidence>
<dbReference type="Proteomes" id="UP000003671">
    <property type="component" value="Unassembled WGS sequence"/>
</dbReference>
<feature type="compositionally biased region" description="Low complexity" evidence="1">
    <location>
        <begin position="62"/>
        <end position="72"/>
    </location>
</feature>
<feature type="region of interest" description="Disordered" evidence="1">
    <location>
        <begin position="62"/>
        <end position="115"/>
    </location>
</feature>
<dbReference type="HOGENOM" id="CLU_087582_0_0_9"/>
<proteinExistence type="predicted"/>
<dbReference type="EMBL" id="ABWK02000020">
    <property type="protein sequence ID" value="EEX68214.1"/>
    <property type="molecule type" value="Genomic_DNA"/>
</dbReference>
<dbReference type="eggNOG" id="ENOG5032RZS">
    <property type="taxonomic scope" value="Bacteria"/>
</dbReference>
<evidence type="ECO:0000256" key="1">
    <source>
        <dbReference type="SAM" id="MobiDB-lite"/>
    </source>
</evidence>
<sequence length="277" mass="30331">MAKKHDTHDTVHAAQKQQKQSDASKWSRTLLALPIAALGLLTWQTTAMAAAPVAAAASQTAESAGQATQQEAGKAEAQQPQGLHVEPVKAAETETAKAPSAKTVPTAAEPAAKKAEKRKNIEVQLEYLEGRFFAKRDVDLYNVHVYRQYKELGALSLHYGLTFERATGSTTEDDIWRDAEAVGFGPSYMMRWTKHISGKLDGSIDGSGSLLAYNHAHPGNGRAYGFLWRIGPRLTYHYTDRDALSLAYLFHHSSNGMSTHNPGYNGVGFSLGFTHWY</sequence>
<organism evidence="2 3">
    <name type="scientific">Mitsuokella multacida DSM 20544</name>
    <dbReference type="NCBI Taxonomy" id="500635"/>
    <lineage>
        <taxon>Bacteria</taxon>
        <taxon>Bacillati</taxon>
        <taxon>Bacillota</taxon>
        <taxon>Negativicutes</taxon>
        <taxon>Selenomonadales</taxon>
        <taxon>Selenomonadaceae</taxon>
        <taxon>Mitsuokella</taxon>
    </lineage>
</organism>
<feature type="compositionally biased region" description="Low complexity" evidence="1">
    <location>
        <begin position="101"/>
        <end position="110"/>
    </location>
</feature>
<evidence type="ECO:0000313" key="3">
    <source>
        <dbReference type="Proteomes" id="UP000003671"/>
    </source>
</evidence>
<dbReference type="Gene3D" id="2.40.160.20">
    <property type="match status" value="1"/>
</dbReference>
<evidence type="ECO:0000313" key="2">
    <source>
        <dbReference type="EMBL" id="EEX68214.1"/>
    </source>
</evidence>
<dbReference type="AlphaFoldDB" id="C9KPQ9"/>
<dbReference type="PATRIC" id="fig|500635.8.peg.1866"/>
<reference evidence="2" key="1">
    <citation type="submission" date="2009-09" db="EMBL/GenBank/DDBJ databases">
        <authorList>
            <person name="Weinstock G."/>
            <person name="Sodergren E."/>
            <person name="Clifton S."/>
            <person name="Fulton L."/>
            <person name="Fulton B."/>
            <person name="Courtney L."/>
            <person name="Fronick C."/>
            <person name="Harrison M."/>
            <person name="Strong C."/>
            <person name="Farmer C."/>
            <person name="Delahaunty K."/>
            <person name="Markovic C."/>
            <person name="Hall O."/>
            <person name="Minx P."/>
            <person name="Tomlinson C."/>
            <person name="Mitreva M."/>
            <person name="Nelson J."/>
            <person name="Hou S."/>
            <person name="Wollam A."/>
            <person name="Pepin K.H."/>
            <person name="Johnson M."/>
            <person name="Bhonagiri V."/>
            <person name="Nash W.E."/>
            <person name="Warren W."/>
            <person name="Chinwalla A."/>
            <person name="Mardis E.R."/>
            <person name="Wilson R.K."/>
        </authorList>
    </citation>
    <scope>NUCLEOTIDE SEQUENCE [LARGE SCALE GENOMIC DNA]</scope>
    <source>
        <strain evidence="2">DSM 20544</strain>
    </source>
</reference>
<feature type="compositionally biased region" description="Basic and acidic residues" evidence="1">
    <location>
        <begin position="86"/>
        <end position="95"/>
    </location>
</feature>
<keyword evidence="3" id="KW-1185">Reference proteome</keyword>
<protein>
    <recommendedName>
        <fullName evidence="4">Lipid A 3-O-deacylase (PagL)</fullName>
    </recommendedName>
</protein>
<feature type="region of interest" description="Disordered" evidence="1">
    <location>
        <begin position="1"/>
        <end position="24"/>
    </location>
</feature>
<gene>
    <name evidence="2" type="ORF">MITSMUL_05217</name>
</gene>
<comment type="caution">
    <text evidence="2">The sequence shown here is derived from an EMBL/GenBank/DDBJ whole genome shotgun (WGS) entry which is preliminary data.</text>
</comment>
<dbReference type="GeneID" id="93482147"/>
<dbReference type="STRING" id="500635.MITSMUL_05217"/>
<feature type="compositionally biased region" description="Low complexity" evidence="1">
    <location>
        <begin position="13"/>
        <end position="24"/>
    </location>
</feature>
<dbReference type="RefSeq" id="WP_005842337.1">
    <property type="nucleotide sequence ID" value="NZ_GG697142.2"/>
</dbReference>
<name>C9KPQ9_9FIRM</name>
<feature type="compositionally biased region" description="Basic and acidic residues" evidence="1">
    <location>
        <begin position="1"/>
        <end position="11"/>
    </location>
</feature>
<accession>C9KPQ9</accession>